<accession>A0A9W4X729</accession>
<feature type="compositionally biased region" description="Basic and acidic residues" evidence="1">
    <location>
        <begin position="85"/>
        <end position="112"/>
    </location>
</feature>
<feature type="region of interest" description="Disordered" evidence="1">
    <location>
        <begin position="52"/>
        <end position="113"/>
    </location>
</feature>
<reference evidence="2" key="1">
    <citation type="submission" date="2022-08" db="EMBL/GenBank/DDBJ databases">
        <authorList>
            <person name="Kallberg Y."/>
            <person name="Tangrot J."/>
            <person name="Rosling A."/>
        </authorList>
    </citation>
    <scope>NUCLEOTIDE SEQUENCE</scope>
    <source>
        <strain evidence="2">Wild A</strain>
    </source>
</reference>
<protein>
    <submittedName>
        <fullName evidence="2">9442_t:CDS:1</fullName>
    </submittedName>
</protein>
<feature type="non-terminal residue" evidence="2">
    <location>
        <position position="1"/>
    </location>
</feature>
<comment type="caution">
    <text evidence="2">The sequence shown here is derived from an EMBL/GenBank/DDBJ whole genome shotgun (WGS) entry which is preliminary data.</text>
</comment>
<organism evidence="2 3">
    <name type="scientific">Funneliformis geosporum</name>
    <dbReference type="NCBI Taxonomy" id="1117311"/>
    <lineage>
        <taxon>Eukaryota</taxon>
        <taxon>Fungi</taxon>
        <taxon>Fungi incertae sedis</taxon>
        <taxon>Mucoromycota</taxon>
        <taxon>Glomeromycotina</taxon>
        <taxon>Glomeromycetes</taxon>
        <taxon>Glomerales</taxon>
        <taxon>Glomeraceae</taxon>
        <taxon>Funneliformis</taxon>
    </lineage>
</organism>
<sequence>TTNASTKAIEEKDARILAELSLKYNTAQLIEFLQKQKDYDIIVRKLVPATRNLELSPGGNDDLENEAAKTQANNASTTDDPTAQEVHDNIEDQKNKETKADKNRDTRNKEEGDLYVEDEGESPRILGKDIRISRPSKSFEKFTLHASQIEFIEINLLKTKPKEYEKRIFLCLVLGRYLDWRQQESLGRLKLPKNGFPIAQIIDTLENFQPDTFPEEYHLFLSITMTA</sequence>
<gene>
    <name evidence="2" type="ORF">FWILDA_LOCUS19176</name>
</gene>
<dbReference type="EMBL" id="CAMKVN010021893">
    <property type="protein sequence ID" value="CAI2199642.1"/>
    <property type="molecule type" value="Genomic_DNA"/>
</dbReference>
<name>A0A9W4X729_9GLOM</name>
<keyword evidence="3" id="KW-1185">Reference proteome</keyword>
<evidence type="ECO:0000256" key="1">
    <source>
        <dbReference type="SAM" id="MobiDB-lite"/>
    </source>
</evidence>
<dbReference type="Proteomes" id="UP001153678">
    <property type="component" value="Unassembled WGS sequence"/>
</dbReference>
<evidence type="ECO:0000313" key="3">
    <source>
        <dbReference type="Proteomes" id="UP001153678"/>
    </source>
</evidence>
<dbReference type="AlphaFoldDB" id="A0A9W4X729"/>
<feature type="compositionally biased region" description="Polar residues" evidence="1">
    <location>
        <begin position="68"/>
        <end position="81"/>
    </location>
</feature>
<proteinExistence type="predicted"/>
<feature type="non-terminal residue" evidence="2">
    <location>
        <position position="227"/>
    </location>
</feature>
<evidence type="ECO:0000313" key="2">
    <source>
        <dbReference type="EMBL" id="CAI2199642.1"/>
    </source>
</evidence>